<dbReference type="OrthoDB" id="18585at2759"/>
<keyword evidence="6 8" id="KW-0472">Membrane</keyword>
<gene>
    <name evidence="10" type="primary">LOC105423258</name>
</gene>
<evidence type="ECO:0000313" key="10">
    <source>
        <dbReference type="RefSeq" id="XP_011631248.1"/>
    </source>
</evidence>
<comment type="similarity">
    <text evidence="2">Belongs to the CD36 family.</text>
</comment>
<dbReference type="InterPro" id="IPR002159">
    <property type="entry name" value="CD36_fam"/>
</dbReference>
<keyword evidence="9" id="KW-1185">Reference proteome</keyword>
<keyword evidence="7" id="KW-0325">Glycoprotein</keyword>
<dbReference type="GO" id="GO:0005886">
    <property type="term" value="C:plasma membrane"/>
    <property type="evidence" value="ECO:0007669"/>
    <property type="project" value="UniProtKB-SubCell"/>
</dbReference>
<sequence length="254" mass="29502">IYRNLFLSIETVSLIISLPKVRIGEKTINGLYTYQYTFMENELDNGAINPENKCFCRQGLCLKPGLIDVTDCYYGFPIALSYPHFYKSDPSLVEAIEGLEPKKEDHESYFFIQPKSGIPVDIAFRFQINMALQNIEHMARVEKFSELTIPLLWFEIGMYELPKFMNLRFWLYLNILPVMEEVMTYVLFLSGAMLLIWSIVKILSYQAKGSSEWLEMEKDRRKTQNKKQVELKDKEIDAYNSLLTSGDPSLALVV</sequence>
<dbReference type="AlphaFoldDB" id="A0A6I9VWC0"/>
<evidence type="ECO:0000256" key="3">
    <source>
        <dbReference type="ARBA" id="ARBA00022475"/>
    </source>
</evidence>
<organism evidence="9 10">
    <name type="scientific">Pogonomyrmex barbatus</name>
    <name type="common">red harvester ant</name>
    <dbReference type="NCBI Taxonomy" id="144034"/>
    <lineage>
        <taxon>Eukaryota</taxon>
        <taxon>Metazoa</taxon>
        <taxon>Ecdysozoa</taxon>
        <taxon>Arthropoda</taxon>
        <taxon>Hexapoda</taxon>
        <taxon>Insecta</taxon>
        <taxon>Pterygota</taxon>
        <taxon>Neoptera</taxon>
        <taxon>Endopterygota</taxon>
        <taxon>Hymenoptera</taxon>
        <taxon>Apocrita</taxon>
        <taxon>Aculeata</taxon>
        <taxon>Formicoidea</taxon>
        <taxon>Formicidae</taxon>
        <taxon>Myrmicinae</taxon>
        <taxon>Pogonomyrmex</taxon>
    </lineage>
</organism>
<keyword evidence="5 8" id="KW-1133">Transmembrane helix</keyword>
<dbReference type="PRINTS" id="PR01609">
    <property type="entry name" value="CD36FAMILY"/>
</dbReference>
<evidence type="ECO:0000256" key="2">
    <source>
        <dbReference type="ARBA" id="ARBA00010532"/>
    </source>
</evidence>
<reference evidence="10" key="1">
    <citation type="submission" date="2025-08" db="UniProtKB">
        <authorList>
            <consortium name="RefSeq"/>
        </authorList>
    </citation>
    <scope>IDENTIFICATION</scope>
</reference>
<dbReference type="RefSeq" id="XP_011631248.1">
    <property type="nucleotide sequence ID" value="XM_011632946.1"/>
</dbReference>
<accession>A0A6I9VWC0</accession>
<dbReference type="GO" id="GO:0005044">
    <property type="term" value="F:scavenger receptor activity"/>
    <property type="evidence" value="ECO:0007669"/>
    <property type="project" value="TreeGrafter"/>
</dbReference>
<dbReference type="Proteomes" id="UP000504615">
    <property type="component" value="Unplaced"/>
</dbReference>
<keyword evidence="3" id="KW-1003">Cell membrane</keyword>
<dbReference type="PANTHER" id="PTHR11923:SF67">
    <property type="entry name" value="RE68569P"/>
    <property type="match status" value="1"/>
</dbReference>
<evidence type="ECO:0000256" key="5">
    <source>
        <dbReference type="ARBA" id="ARBA00022989"/>
    </source>
</evidence>
<evidence type="ECO:0000256" key="4">
    <source>
        <dbReference type="ARBA" id="ARBA00022692"/>
    </source>
</evidence>
<dbReference type="KEGG" id="pbar:105423258"/>
<evidence type="ECO:0000256" key="7">
    <source>
        <dbReference type="ARBA" id="ARBA00023180"/>
    </source>
</evidence>
<protein>
    <submittedName>
        <fullName evidence="10">Scavenger receptor class B member 1-like</fullName>
    </submittedName>
</protein>
<feature type="non-terminal residue" evidence="10">
    <location>
        <position position="1"/>
    </location>
</feature>
<dbReference type="GO" id="GO:0005737">
    <property type="term" value="C:cytoplasm"/>
    <property type="evidence" value="ECO:0007669"/>
    <property type="project" value="TreeGrafter"/>
</dbReference>
<keyword evidence="4 8" id="KW-0812">Transmembrane</keyword>
<dbReference type="PANTHER" id="PTHR11923">
    <property type="entry name" value="SCAVENGER RECEPTOR CLASS B TYPE-1 SR-B1"/>
    <property type="match status" value="1"/>
</dbReference>
<evidence type="ECO:0000313" key="9">
    <source>
        <dbReference type="Proteomes" id="UP000504615"/>
    </source>
</evidence>
<dbReference type="Pfam" id="PF01130">
    <property type="entry name" value="CD36"/>
    <property type="match status" value="1"/>
</dbReference>
<name>A0A6I9VWC0_9HYME</name>
<evidence type="ECO:0000256" key="1">
    <source>
        <dbReference type="ARBA" id="ARBA00004236"/>
    </source>
</evidence>
<evidence type="ECO:0000256" key="8">
    <source>
        <dbReference type="SAM" id="Phobius"/>
    </source>
</evidence>
<proteinExistence type="inferred from homology"/>
<feature type="transmembrane region" description="Helical" evidence="8">
    <location>
        <begin position="182"/>
        <end position="200"/>
    </location>
</feature>
<evidence type="ECO:0000256" key="6">
    <source>
        <dbReference type="ARBA" id="ARBA00023136"/>
    </source>
</evidence>
<comment type="subcellular location">
    <subcellularLocation>
        <location evidence="1">Cell membrane</location>
    </subcellularLocation>
</comment>
<dbReference type="GeneID" id="105423258"/>